<keyword evidence="3" id="KW-1185">Reference proteome</keyword>
<organism evidence="2 3">
    <name type="scientific">Trypanosoma equiperdum</name>
    <dbReference type="NCBI Taxonomy" id="5694"/>
    <lineage>
        <taxon>Eukaryota</taxon>
        <taxon>Discoba</taxon>
        <taxon>Euglenozoa</taxon>
        <taxon>Kinetoplastea</taxon>
        <taxon>Metakinetoplastina</taxon>
        <taxon>Trypanosomatida</taxon>
        <taxon>Trypanosomatidae</taxon>
        <taxon>Trypanosoma</taxon>
    </lineage>
</organism>
<dbReference type="Proteomes" id="UP000195570">
    <property type="component" value="Unassembled WGS sequence"/>
</dbReference>
<dbReference type="AlphaFoldDB" id="A0A1G4HYQ6"/>
<sequence>MRLDIKSKRIKQKGKLRSRRALFKAQLCFLLQGYVCASFDFFFCMSFYALSPTSVIIKKQRFASLVIDSFPSLFVFPFLYWLRSPNFRYPKVSLKHQLHSSRSCETF</sequence>
<name>A0A1G4HYQ6_TRYEQ</name>
<evidence type="ECO:0008006" key="4">
    <source>
        <dbReference type="Google" id="ProtNLM"/>
    </source>
</evidence>
<evidence type="ECO:0000313" key="3">
    <source>
        <dbReference type="Proteomes" id="UP000195570"/>
    </source>
</evidence>
<gene>
    <name evidence="2" type="ORF">TEOVI_000753900</name>
</gene>
<proteinExistence type="predicted"/>
<accession>A0A1G4HYQ6</accession>
<evidence type="ECO:0000313" key="2">
    <source>
        <dbReference type="EMBL" id="SCU64429.1"/>
    </source>
</evidence>
<dbReference type="GeneID" id="92381473"/>
<feature type="transmembrane region" description="Helical" evidence="1">
    <location>
        <begin position="62"/>
        <end position="82"/>
    </location>
</feature>
<feature type="transmembrane region" description="Helical" evidence="1">
    <location>
        <begin position="21"/>
        <end position="50"/>
    </location>
</feature>
<dbReference type="VEuPathDB" id="TriTrypDB:TEOVI_000753900"/>
<dbReference type="EMBL" id="CZPT02000059">
    <property type="protein sequence ID" value="SCU64429.1"/>
    <property type="molecule type" value="Genomic_DNA"/>
</dbReference>
<evidence type="ECO:0000256" key="1">
    <source>
        <dbReference type="SAM" id="Phobius"/>
    </source>
</evidence>
<reference evidence="2" key="1">
    <citation type="submission" date="2016-09" db="EMBL/GenBank/DDBJ databases">
        <authorList>
            <person name="Hebert L."/>
            <person name="Moumen B."/>
        </authorList>
    </citation>
    <scope>NUCLEOTIDE SEQUENCE [LARGE SCALE GENOMIC DNA]</scope>
    <source>
        <strain evidence="2">OVI</strain>
    </source>
</reference>
<comment type="caution">
    <text evidence="2">The sequence shown here is derived from an EMBL/GenBank/DDBJ whole genome shotgun (WGS) entry which is preliminary data.</text>
</comment>
<keyword evidence="1" id="KW-0472">Membrane</keyword>
<keyword evidence="1" id="KW-1133">Transmembrane helix</keyword>
<protein>
    <recommendedName>
        <fullName evidence="4">Transmembrane protein</fullName>
    </recommendedName>
</protein>
<keyword evidence="1" id="KW-0812">Transmembrane</keyword>
<dbReference type="RefSeq" id="XP_067076197.1">
    <property type="nucleotide sequence ID" value="XM_067220096.1"/>
</dbReference>